<dbReference type="EMBL" id="JADKPO010000017">
    <property type="protein sequence ID" value="MBF4768802.1"/>
    <property type="molecule type" value="Genomic_DNA"/>
</dbReference>
<reference evidence="1" key="1">
    <citation type="submission" date="2020-11" db="EMBL/GenBank/DDBJ databases">
        <title>Nocardioides cynanchi sp. nov., isolated from soil of rhizosphere of Cynanchum wilfordii.</title>
        <authorList>
            <person name="Lee J.-S."/>
            <person name="Suh M.K."/>
            <person name="Kim J.-S."/>
        </authorList>
    </citation>
    <scope>NUCLEOTIDE SEQUENCE</scope>
    <source>
        <strain evidence="1">KCTC 19276</strain>
    </source>
</reference>
<protein>
    <submittedName>
        <fullName evidence="1">Uncharacterized protein</fullName>
    </submittedName>
</protein>
<keyword evidence="2" id="KW-1185">Reference proteome</keyword>
<organism evidence="1 2">
    <name type="scientific">Nocardioides agariphilus</name>
    <dbReference type="NCBI Taxonomy" id="433664"/>
    <lineage>
        <taxon>Bacteria</taxon>
        <taxon>Bacillati</taxon>
        <taxon>Actinomycetota</taxon>
        <taxon>Actinomycetes</taxon>
        <taxon>Propionibacteriales</taxon>
        <taxon>Nocardioidaceae</taxon>
        <taxon>Nocardioides</taxon>
    </lineage>
</organism>
<proteinExistence type="predicted"/>
<evidence type="ECO:0000313" key="1">
    <source>
        <dbReference type="EMBL" id="MBF4768802.1"/>
    </source>
</evidence>
<dbReference type="AlphaFoldDB" id="A0A930VQE9"/>
<evidence type="ECO:0000313" key="2">
    <source>
        <dbReference type="Proteomes" id="UP000660668"/>
    </source>
</evidence>
<dbReference type="RefSeq" id="WP_194696955.1">
    <property type="nucleotide sequence ID" value="NZ_JADKPO010000017.1"/>
</dbReference>
<accession>A0A930VQE9</accession>
<comment type="caution">
    <text evidence="1">The sequence shown here is derived from an EMBL/GenBank/DDBJ whole genome shotgun (WGS) entry which is preliminary data.</text>
</comment>
<sequence length="258" mass="26524">MVRLTPISAIADTDFAATPVAKRFGHASFSLGVPVDERKSMNRPTRRTLVKAGAWTTPAAVMSVAAPAYAVSQGCLKAQALITPTSTRVTTLGFAPSDVTATVTYTSTTYPAGGLPSDTGRAFDVAASPPWVAIVLVHTQPGADLSMLVSLSRPVADLSLTIGGIGAGLGGDLGLVWSDLVTVDTPSYVVTAREIGIGGSGAPGDPFRSTDGVLRSSVVRVRWPGPVSAVQLTYVAGGDDVRSDAPQYIDVGKFGFSC</sequence>
<name>A0A930VQE9_9ACTN</name>
<dbReference type="Proteomes" id="UP000660668">
    <property type="component" value="Unassembled WGS sequence"/>
</dbReference>
<gene>
    <name evidence="1" type="ORF">ISU10_13620</name>
</gene>